<comment type="caution">
    <text evidence="2">The sequence shown here is derived from an EMBL/GenBank/DDBJ whole genome shotgun (WGS) entry which is preliminary data.</text>
</comment>
<gene>
    <name evidence="2" type="ORF">HNP46_006733</name>
</gene>
<reference evidence="2 3" key="1">
    <citation type="submission" date="2020-08" db="EMBL/GenBank/DDBJ databases">
        <title>Functional genomics of gut bacteria from endangered species of beetles.</title>
        <authorList>
            <person name="Carlos-Shanley C."/>
        </authorList>
    </citation>
    <scope>NUCLEOTIDE SEQUENCE [LARGE SCALE GENOMIC DNA]</scope>
    <source>
        <strain evidence="2 3">S00179</strain>
    </source>
</reference>
<protein>
    <submittedName>
        <fullName evidence="2">Type II secretory pathway pseudopilin PulG</fullName>
    </submittedName>
</protein>
<proteinExistence type="predicted"/>
<evidence type="ECO:0000313" key="3">
    <source>
        <dbReference type="Proteomes" id="UP000566995"/>
    </source>
</evidence>
<dbReference type="AlphaFoldDB" id="A0A7W7P5C4"/>
<dbReference type="InterPro" id="IPR012902">
    <property type="entry name" value="N_methyl_site"/>
</dbReference>
<evidence type="ECO:0000313" key="2">
    <source>
        <dbReference type="EMBL" id="MBB4867814.1"/>
    </source>
</evidence>
<feature type="transmembrane region" description="Helical" evidence="1">
    <location>
        <begin position="12"/>
        <end position="31"/>
    </location>
</feature>
<dbReference type="Pfam" id="PF07963">
    <property type="entry name" value="N_methyl"/>
    <property type="match status" value="1"/>
</dbReference>
<dbReference type="RefSeq" id="WP_184597731.1">
    <property type="nucleotide sequence ID" value="NZ_JACHLI010000049.1"/>
</dbReference>
<name>A0A7W7P5C4_PSENT</name>
<keyword evidence="1" id="KW-1133">Transmembrane helix</keyword>
<dbReference type="EMBL" id="JACHLI010000049">
    <property type="protein sequence ID" value="MBB4867814.1"/>
    <property type="molecule type" value="Genomic_DNA"/>
</dbReference>
<accession>A0A7W7P5C4</accession>
<keyword evidence="1" id="KW-0812">Transmembrane</keyword>
<dbReference type="Proteomes" id="UP000566995">
    <property type="component" value="Unassembled WGS sequence"/>
</dbReference>
<organism evidence="2 3">
    <name type="scientific">Pseudomonas nitroreducens</name>
    <dbReference type="NCBI Taxonomy" id="46680"/>
    <lineage>
        <taxon>Bacteria</taxon>
        <taxon>Pseudomonadati</taxon>
        <taxon>Pseudomonadota</taxon>
        <taxon>Gammaproteobacteria</taxon>
        <taxon>Pseudomonadales</taxon>
        <taxon>Pseudomonadaceae</taxon>
        <taxon>Pseudomonas</taxon>
    </lineage>
</organism>
<sequence>MNSKKSRQTGLTLLELLFALFISTVITLISFQSQTLQREQEKARVAGGKLFEYNNAAREWLSANIGAAPATQNGTAWLKSTACPGGTGAVNYLPCSFPDFSAGNPLPSGKLALTSTITTTGTPPNQVTTVTTVATPYTLKSGQIRSDLSGLAAIVASAGSKTVAQKGGTDGTYNSNISTGVITLTASNQATTDAWLRTDGSNTMNGNLQFQAALPAAQREIRGASSLQNIAANVLSVGNSGGAAAGYSVIVDAQQNILGNIRVQNVQNAAYGVDVTRGSIRTQYGNLRASGQLIAGNQMIAPAFYDSNNLGYYLDPNGTSQLYQGFTTGGTNTPIVYDANDPNYYLDPNGYSYLNSMQVQSLAVWGNMSNWFRTWANAGLQVANPVGQTACPKLGLMTAFAGGGIASCYDAGAYGHAWFRQPYAKQSLQTVFHAVGTTNTEENKPIGQHFFCALVGIQTSTIQDHTCDLTGDFSGWYLKSQTYNKQSTDTASSNLSDHWCYAQCIDFN</sequence>
<evidence type="ECO:0000256" key="1">
    <source>
        <dbReference type="SAM" id="Phobius"/>
    </source>
</evidence>
<keyword evidence="1" id="KW-0472">Membrane</keyword>
<dbReference type="PROSITE" id="PS00409">
    <property type="entry name" value="PROKAR_NTER_METHYL"/>
    <property type="match status" value="1"/>
</dbReference>